<dbReference type="Proteomes" id="UP000324222">
    <property type="component" value="Unassembled WGS sequence"/>
</dbReference>
<evidence type="ECO:0000313" key="2">
    <source>
        <dbReference type="EMBL" id="MPC53325.1"/>
    </source>
</evidence>
<protein>
    <submittedName>
        <fullName evidence="2">Uncharacterized protein</fullName>
    </submittedName>
</protein>
<comment type="caution">
    <text evidence="2">The sequence shown here is derived from an EMBL/GenBank/DDBJ whole genome shotgun (WGS) entry which is preliminary data.</text>
</comment>
<evidence type="ECO:0000256" key="1">
    <source>
        <dbReference type="SAM" id="MobiDB-lite"/>
    </source>
</evidence>
<organism evidence="2 3">
    <name type="scientific">Portunus trituberculatus</name>
    <name type="common">Swimming crab</name>
    <name type="synonym">Neptunus trituberculatus</name>
    <dbReference type="NCBI Taxonomy" id="210409"/>
    <lineage>
        <taxon>Eukaryota</taxon>
        <taxon>Metazoa</taxon>
        <taxon>Ecdysozoa</taxon>
        <taxon>Arthropoda</taxon>
        <taxon>Crustacea</taxon>
        <taxon>Multicrustacea</taxon>
        <taxon>Malacostraca</taxon>
        <taxon>Eumalacostraca</taxon>
        <taxon>Eucarida</taxon>
        <taxon>Decapoda</taxon>
        <taxon>Pleocyemata</taxon>
        <taxon>Brachyura</taxon>
        <taxon>Eubrachyura</taxon>
        <taxon>Portunoidea</taxon>
        <taxon>Portunidae</taxon>
        <taxon>Portuninae</taxon>
        <taxon>Portunus</taxon>
    </lineage>
</organism>
<dbReference type="AlphaFoldDB" id="A0A5B7G7D4"/>
<dbReference type="EMBL" id="VSRR010011541">
    <property type="protein sequence ID" value="MPC53325.1"/>
    <property type="molecule type" value="Genomic_DNA"/>
</dbReference>
<gene>
    <name evidence="2" type="ORF">E2C01_047215</name>
</gene>
<proteinExistence type="predicted"/>
<name>A0A5B7G7D4_PORTR</name>
<feature type="region of interest" description="Disordered" evidence="1">
    <location>
        <begin position="65"/>
        <end position="90"/>
    </location>
</feature>
<evidence type="ECO:0000313" key="3">
    <source>
        <dbReference type="Proteomes" id="UP000324222"/>
    </source>
</evidence>
<sequence>MMGSTYNSTGTLFVPRITVFQMMWSTVSNQPQQPLVFLEKYIFRNTTCSVTECPRETFQETINMDNSHTARKSAGNVSPKSKKIYAASES</sequence>
<reference evidence="2 3" key="1">
    <citation type="submission" date="2019-05" db="EMBL/GenBank/DDBJ databases">
        <title>Another draft genome of Portunus trituberculatus and its Hox gene families provides insights of decapod evolution.</title>
        <authorList>
            <person name="Jeong J.-H."/>
            <person name="Song I."/>
            <person name="Kim S."/>
            <person name="Choi T."/>
            <person name="Kim D."/>
            <person name="Ryu S."/>
            <person name="Kim W."/>
        </authorList>
    </citation>
    <scope>NUCLEOTIDE SEQUENCE [LARGE SCALE GENOMIC DNA]</scope>
    <source>
        <tissue evidence="2">Muscle</tissue>
    </source>
</reference>
<keyword evidence="3" id="KW-1185">Reference proteome</keyword>
<accession>A0A5B7G7D4</accession>